<dbReference type="AlphaFoldDB" id="A0A382LVQ4"/>
<organism evidence="1">
    <name type="scientific">marine metagenome</name>
    <dbReference type="NCBI Taxonomy" id="408172"/>
    <lineage>
        <taxon>unclassified sequences</taxon>
        <taxon>metagenomes</taxon>
        <taxon>ecological metagenomes</taxon>
    </lineage>
</organism>
<gene>
    <name evidence="1" type="ORF">METZ01_LOCUS292659</name>
</gene>
<reference evidence="1" key="1">
    <citation type="submission" date="2018-05" db="EMBL/GenBank/DDBJ databases">
        <authorList>
            <person name="Lanie J.A."/>
            <person name="Ng W.-L."/>
            <person name="Kazmierczak K.M."/>
            <person name="Andrzejewski T.M."/>
            <person name="Davidsen T.M."/>
            <person name="Wayne K.J."/>
            <person name="Tettelin H."/>
            <person name="Glass J.I."/>
            <person name="Rusch D."/>
            <person name="Podicherti R."/>
            <person name="Tsui H.-C.T."/>
            <person name="Winkler M.E."/>
        </authorList>
    </citation>
    <scope>NUCLEOTIDE SEQUENCE</scope>
</reference>
<sequence length="22" mass="2520">TEHQKVLMLVKNLDKQCNSHGP</sequence>
<dbReference type="EMBL" id="UINC01089050">
    <property type="protein sequence ID" value="SVC39805.1"/>
    <property type="molecule type" value="Genomic_DNA"/>
</dbReference>
<evidence type="ECO:0000313" key="1">
    <source>
        <dbReference type="EMBL" id="SVC39805.1"/>
    </source>
</evidence>
<feature type="non-terminal residue" evidence="1">
    <location>
        <position position="22"/>
    </location>
</feature>
<accession>A0A382LVQ4</accession>
<proteinExistence type="predicted"/>
<name>A0A382LVQ4_9ZZZZ</name>
<protein>
    <submittedName>
        <fullName evidence="1">Uncharacterized protein</fullName>
    </submittedName>
</protein>
<feature type="non-terminal residue" evidence="1">
    <location>
        <position position="1"/>
    </location>
</feature>